<dbReference type="EMBL" id="ML977333">
    <property type="protein sequence ID" value="KAF2111796.1"/>
    <property type="molecule type" value="Genomic_DNA"/>
</dbReference>
<evidence type="ECO:0000256" key="1">
    <source>
        <dbReference type="SAM" id="Phobius"/>
    </source>
</evidence>
<evidence type="ECO:0000313" key="3">
    <source>
        <dbReference type="Proteomes" id="UP000799770"/>
    </source>
</evidence>
<dbReference type="AlphaFoldDB" id="A0A6A5YY17"/>
<proteinExistence type="predicted"/>
<protein>
    <submittedName>
        <fullName evidence="2">Uncharacterized protein</fullName>
    </submittedName>
</protein>
<gene>
    <name evidence="2" type="ORF">BDV96DRAFT_178264</name>
</gene>
<organism evidence="2 3">
    <name type="scientific">Lophiotrema nucula</name>
    <dbReference type="NCBI Taxonomy" id="690887"/>
    <lineage>
        <taxon>Eukaryota</taxon>
        <taxon>Fungi</taxon>
        <taxon>Dikarya</taxon>
        <taxon>Ascomycota</taxon>
        <taxon>Pezizomycotina</taxon>
        <taxon>Dothideomycetes</taxon>
        <taxon>Pleosporomycetidae</taxon>
        <taxon>Pleosporales</taxon>
        <taxon>Lophiotremataceae</taxon>
        <taxon>Lophiotrema</taxon>
    </lineage>
</organism>
<keyword evidence="1" id="KW-1133">Transmembrane helix</keyword>
<name>A0A6A5YY17_9PLEO</name>
<keyword evidence="1" id="KW-0472">Membrane</keyword>
<evidence type="ECO:0000313" key="2">
    <source>
        <dbReference type="EMBL" id="KAF2111796.1"/>
    </source>
</evidence>
<reference evidence="2" key="1">
    <citation type="journal article" date="2020" name="Stud. Mycol.">
        <title>101 Dothideomycetes genomes: a test case for predicting lifestyles and emergence of pathogens.</title>
        <authorList>
            <person name="Haridas S."/>
            <person name="Albert R."/>
            <person name="Binder M."/>
            <person name="Bloem J."/>
            <person name="Labutti K."/>
            <person name="Salamov A."/>
            <person name="Andreopoulos B."/>
            <person name="Baker S."/>
            <person name="Barry K."/>
            <person name="Bills G."/>
            <person name="Bluhm B."/>
            <person name="Cannon C."/>
            <person name="Castanera R."/>
            <person name="Culley D."/>
            <person name="Daum C."/>
            <person name="Ezra D."/>
            <person name="Gonzalez J."/>
            <person name="Henrissat B."/>
            <person name="Kuo A."/>
            <person name="Liang C."/>
            <person name="Lipzen A."/>
            <person name="Lutzoni F."/>
            <person name="Magnuson J."/>
            <person name="Mondo S."/>
            <person name="Nolan M."/>
            <person name="Ohm R."/>
            <person name="Pangilinan J."/>
            <person name="Park H.-J."/>
            <person name="Ramirez L."/>
            <person name="Alfaro M."/>
            <person name="Sun H."/>
            <person name="Tritt A."/>
            <person name="Yoshinaga Y."/>
            <person name="Zwiers L.-H."/>
            <person name="Turgeon B."/>
            <person name="Goodwin S."/>
            <person name="Spatafora J."/>
            <person name="Crous P."/>
            <person name="Grigoriev I."/>
        </authorList>
    </citation>
    <scope>NUCLEOTIDE SEQUENCE</scope>
    <source>
        <strain evidence="2">CBS 627.86</strain>
    </source>
</reference>
<sequence>MCSDSEYEVYDTDCDIDIPSPGQPLDVASPRDACLPKALRLASNATIALVAIATARLSLFRIILTQDIRQLGYSPEGFLPKDGAASRCNQAILDRTRCCRLGIVRQLVVEPQYHLTPDISDATGCEVSRPSLKAGVLRPSHRSYTRRLDPATGREARTSQG</sequence>
<keyword evidence="1" id="KW-0812">Transmembrane</keyword>
<feature type="transmembrane region" description="Helical" evidence="1">
    <location>
        <begin position="45"/>
        <end position="64"/>
    </location>
</feature>
<dbReference type="Proteomes" id="UP000799770">
    <property type="component" value="Unassembled WGS sequence"/>
</dbReference>
<keyword evidence="3" id="KW-1185">Reference proteome</keyword>
<accession>A0A6A5YY17</accession>